<keyword evidence="5" id="KW-0443">Lipid metabolism</keyword>
<evidence type="ECO:0000256" key="4">
    <source>
        <dbReference type="ARBA" id="ARBA00023002"/>
    </source>
</evidence>
<keyword evidence="10" id="KW-1185">Reference proteome</keyword>
<dbReference type="InterPro" id="IPR006694">
    <property type="entry name" value="Fatty_acid_hydroxylase"/>
</dbReference>
<feature type="transmembrane region" description="Helical" evidence="7">
    <location>
        <begin position="377"/>
        <end position="398"/>
    </location>
</feature>
<dbReference type="PANTHER" id="PTHR21624">
    <property type="entry name" value="STEROL DESATURASE-RELATED PROTEIN"/>
    <property type="match status" value="1"/>
</dbReference>
<evidence type="ECO:0000313" key="10">
    <source>
        <dbReference type="Proteomes" id="UP000196573"/>
    </source>
</evidence>
<keyword evidence="4" id="KW-0560">Oxidoreductase</keyword>
<dbReference type="GO" id="GO:0016020">
    <property type="term" value="C:membrane"/>
    <property type="evidence" value="ECO:0007669"/>
    <property type="project" value="GOC"/>
</dbReference>
<dbReference type="GO" id="GO:0012505">
    <property type="term" value="C:endomembrane system"/>
    <property type="evidence" value="ECO:0007669"/>
    <property type="project" value="UniProtKB-SubCell"/>
</dbReference>
<feature type="domain" description="Fatty acid hydroxylase" evidence="8">
    <location>
        <begin position="77"/>
        <end position="210"/>
    </location>
</feature>
<keyword evidence="3 7" id="KW-1133">Transmembrane helix</keyword>
<evidence type="ECO:0000256" key="3">
    <source>
        <dbReference type="ARBA" id="ARBA00022989"/>
    </source>
</evidence>
<evidence type="ECO:0000256" key="5">
    <source>
        <dbReference type="ARBA" id="ARBA00023098"/>
    </source>
</evidence>
<dbReference type="GO" id="GO:0006643">
    <property type="term" value="P:membrane lipid metabolic process"/>
    <property type="evidence" value="ECO:0007669"/>
    <property type="project" value="TreeGrafter"/>
</dbReference>
<evidence type="ECO:0000256" key="1">
    <source>
        <dbReference type="ARBA" id="ARBA00004127"/>
    </source>
</evidence>
<evidence type="ECO:0000256" key="7">
    <source>
        <dbReference type="SAM" id="Phobius"/>
    </source>
</evidence>
<organism evidence="9 10">
    <name type="scientific">Parendozoicomonas haliclonae</name>
    <dbReference type="NCBI Taxonomy" id="1960125"/>
    <lineage>
        <taxon>Bacteria</taxon>
        <taxon>Pseudomonadati</taxon>
        <taxon>Pseudomonadota</taxon>
        <taxon>Gammaproteobacteria</taxon>
        <taxon>Oceanospirillales</taxon>
        <taxon>Endozoicomonadaceae</taxon>
        <taxon>Parendozoicomonas</taxon>
    </lineage>
</organism>
<sequence length="410" mass="47382">MNPITYAIPAFMVLILIEVIATVIRKKDYYRLNDAINSLSCGMISITLKLVTNLGMYVLIYNNLALFTFDAASLWVWLAVLVLQDFCYYWNHRIGHEVNIFWASHSVHHQSEEYNLTTALRQTSTSFFLSWIFYVPLALLGFPPEVFFTVSLLNLLYQFWVHTRHIPKLGWYEWIFVTPSNHRVHHAKNLKYLDKNYGGLFILWDRLFGTFMEEDENYEPIRYGTIKPLRNWNPITANLSPFADLMHDAIKTKSWKEKFALWFRHTGYRPADVAPPSEMPDIHAYEDYDPAVSKTVKIYSGIQFALLVLATTLFMGISHTTSYAFDALWASLMAINLMYIGKLLENHSLPRVEFQRIGLTVCTLLITHWQWQLVPVSVWLAAAFWIALSAIMVFIATARTSQAAAIKGEA</sequence>
<evidence type="ECO:0000256" key="6">
    <source>
        <dbReference type="ARBA" id="ARBA00023136"/>
    </source>
</evidence>
<dbReference type="GO" id="GO:0050479">
    <property type="term" value="F:glyceryl-ether monooxygenase activity"/>
    <property type="evidence" value="ECO:0007669"/>
    <property type="project" value="TreeGrafter"/>
</dbReference>
<dbReference type="OrthoDB" id="9770329at2"/>
<dbReference type="EMBL" id="FWPT01000006">
    <property type="protein sequence ID" value="SMA48885.1"/>
    <property type="molecule type" value="Genomic_DNA"/>
</dbReference>
<evidence type="ECO:0000256" key="2">
    <source>
        <dbReference type="ARBA" id="ARBA00022692"/>
    </source>
</evidence>
<dbReference type="AlphaFoldDB" id="A0A1X7AP32"/>
<evidence type="ECO:0000259" key="8">
    <source>
        <dbReference type="Pfam" id="PF04116"/>
    </source>
</evidence>
<proteinExistence type="predicted"/>
<dbReference type="Pfam" id="PF04116">
    <property type="entry name" value="FA_hydroxylase"/>
    <property type="match status" value="1"/>
</dbReference>
<accession>A0A1X7AP32</accession>
<protein>
    <submittedName>
        <fullName evidence="9">Fatty acid hydroxylase superfamily protein</fullName>
    </submittedName>
</protein>
<dbReference type="GO" id="GO:0008610">
    <property type="term" value="P:lipid biosynthetic process"/>
    <property type="evidence" value="ECO:0007669"/>
    <property type="project" value="InterPro"/>
</dbReference>
<comment type="subcellular location">
    <subcellularLocation>
        <location evidence="1">Endomembrane system</location>
        <topology evidence="1">Multi-pass membrane protein</topology>
    </subcellularLocation>
</comment>
<dbReference type="InterPro" id="IPR051689">
    <property type="entry name" value="Sterol_desaturase/TMEM195"/>
</dbReference>
<name>A0A1X7AP32_9GAMM</name>
<dbReference type="RefSeq" id="WP_087111186.1">
    <property type="nucleotide sequence ID" value="NZ_CBCSCN010000006.1"/>
</dbReference>
<dbReference type="Proteomes" id="UP000196573">
    <property type="component" value="Unassembled WGS sequence"/>
</dbReference>
<keyword evidence="2 7" id="KW-0812">Transmembrane</keyword>
<feature type="transmembrane region" description="Helical" evidence="7">
    <location>
        <begin position="298"/>
        <end position="317"/>
    </location>
</feature>
<dbReference type="GO" id="GO:0005506">
    <property type="term" value="F:iron ion binding"/>
    <property type="evidence" value="ECO:0007669"/>
    <property type="project" value="InterPro"/>
</dbReference>
<keyword evidence="6 7" id="KW-0472">Membrane</keyword>
<gene>
    <name evidence="9" type="ORF">EHSB41UT_02951</name>
</gene>
<feature type="transmembrane region" description="Helical" evidence="7">
    <location>
        <begin position="6"/>
        <end position="24"/>
    </location>
</feature>
<evidence type="ECO:0000313" key="9">
    <source>
        <dbReference type="EMBL" id="SMA48885.1"/>
    </source>
</evidence>
<dbReference type="PANTHER" id="PTHR21624:SF1">
    <property type="entry name" value="ALKYLGLYCEROL MONOOXYGENASE"/>
    <property type="match status" value="1"/>
</dbReference>
<reference evidence="9 10" key="1">
    <citation type="submission" date="2017-03" db="EMBL/GenBank/DDBJ databases">
        <authorList>
            <person name="Afonso C.L."/>
            <person name="Miller P.J."/>
            <person name="Scott M.A."/>
            <person name="Spackman E."/>
            <person name="Goraichik I."/>
            <person name="Dimitrov K.M."/>
            <person name="Suarez D.L."/>
            <person name="Swayne D.E."/>
        </authorList>
    </citation>
    <scope>NUCLEOTIDE SEQUENCE [LARGE SCALE GENOMIC DNA]</scope>
    <source>
        <strain evidence="9">SB41UT1</strain>
    </source>
</reference>